<keyword evidence="3" id="KW-1185">Reference proteome</keyword>
<reference evidence="2 3" key="2">
    <citation type="journal article" date="2011" name="PLoS Genet.">
        <title>Caenorhabditis briggsae recombinant inbred line genotypes reveal inter-strain incompatibility and the evolution of recombination.</title>
        <authorList>
            <person name="Ross J.A."/>
            <person name="Koboldt D.C."/>
            <person name="Staisch J.E."/>
            <person name="Chamberlin H.M."/>
            <person name="Gupta B.P."/>
            <person name="Miller R.D."/>
            <person name="Baird S.E."/>
            <person name="Haag E.S."/>
        </authorList>
    </citation>
    <scope>NUCLEOTIDE SEQUENCE [LARGE SCALE GENOMIC DNA]</scope>
    <source>
        <strain evidence="2 3">AF16</strain>
    </source>
</reference>
<evidence type="ECO:0000256" key="1">
    <source>
        <dbReference type="SAM" id="MobiDB-lite"/>
    </source>
</evidence>
<dbReference type="CTD" id="68916548"/>
<feature type="region of interest" description="Disordered" evidence="1">
    <location>
        <begin position="29"/>
        <end position="84"/>
    </location>
</feature>
<reference evidence="2 3" key="1">
    <citation type="journal article" date="2003" name="PLoS Biol.">
        <title>The genome sequence of Caenorhabditis briggsae: a platform for comparative genomics.</title>
        <authorList>
            <person name="Stein L.D."/>
            <person name="Bao Z."/>
            <person name="Blasiar D."/>
            <person name="Blumenthal T."/>
            <person name="Brent M.R."/>
            <person name="Chen N."/>
            <person name="Chinwalla A."/>
            <person name="Clarke L."/>
            <person name="Clee C."/>
            <person name="Coghlan A."/>
            <person name="Coulson A."/>
            <person name="D'Eustachio P."/>
            <person name="Fitch D.H."/>
            <person name="Fulton L.A."/>
            <person name="Fulton R.E."/>
            <person name="Griffiths-Jones S."/>
            <person name="Harris T.W."/>
            <person name="Hillier L.W."/>
            <person name="Kamath R."/>
            <person name="Kuwabara P.E."/>
            <person name="Mardis E.R."/>
            <person name="Marra M.A."/>
            <person name="Miner T.L."/>
            <person name="Minx P."/>
            <person name="Mullikin J.C."/>
            <person name="Plumb R.W."/>
            <person name="Rogers J."/>
            <person name="Schein J.E."/>
            <person name="Sohrmann M."/>
            <person name="Spieth J."/>
            <person name="Stajich J.E."/>
            <person name="Wei C."/>
            <person name="Willey D."/>
            <person name="Wilson R.K."/>
            <person name="Durbin R."/>
            <person name="Waterston R.H."/>
        </authorList>
    </citation>
    <scope>NUCLEOTIDE SEQUENCE [LARGE SCALE GENOMIC DNA]</scope>
    <source>
        <strain evidence="2 3">AF16</strain>
    </source>
</reference>
<name>A8XQB7_CAEBR</name>
<dbReference type="InParanoid" id="A8XQB7"/>
<sequence>MDETNKQKFVISQKFENVLIGGAQNGQGNEHFDISCSGPQTPVLRITSPAPILEAQRTDLSPQEGDPWKSGPGNPESGHRNPKKHDYWVQTLGYGFRIAGPADTQHCEHYMCLETDIHLSETVGIKLWNSNCIFWR</sequence>
<dbReference type="Proteomes" id="UP000008549">
    <property type="component" value="Unassembled WGS sequence"/>
</dbReference>
<protein>
    <submittedName>
        <fullName evidence="2">Protein CBG17034</fullName>
    </submittedName>
</protein>
<dbReference type="WormBase" id="CBG17034">
    <property type="protein sequence ID" value="CBP40946"/>
    <property type="gene ID" value="WBGene00036807"/>
</dbReference>
<dbReference type="HOGENOM" id="CLU_1877273_0_0_1"/>
<accession>A8XQB7</accession>
<proteinExistence type="predicted"/>
<gene>
    <name evidence="2 4" type="ORF">CBG17034</name>
    <name evidence="2" type="ORF">CBG_17034</name>
</gene>
<evidence type="ECO:0000313" key="3">
    <source>
        <dbReference type="Proteomes" id="UP000008549"/>
    </source>
</evidence>
<dbReference type="RefSeq" id="XP_045096110.1">
    <property type="nucleotide sequence ID" value="XM_045243103.1"/>
</dbReference>
<organism evidence="2 3">
    <name type="scientific">Caenorhabditis briggsae</name>
    <dbReference type="NCBI Taxonomy" id="6238"/>
    <lineage>
        <taxon>Eukaryota</taxon>
        <taxon>Metazoa</taxon>
        <taxon>Ecdysozoa</taxon>
        <taxon>Nematoda</taxon>
        <taxon>Chromadorea</taxon>
        <taxon>Rhabditida</taxon>
        <taxon>Rhabditina</taxon>
        <taxon>Rhabditomorpha</taxon>
        <taxon>Rhabditoidea</taxon>
        <taxon>Rhabditidae</taxon>
        <taxon>Peloderinae</taxon>
        <taxon>Caenorhabditis</taxon>
    </lineage>
</organism>
<dbReference type="AlphaFoldDB" id="A8XQB7"/>
<dbReference type="EMBL" id="HE601138">
    <property type="protein sequence ID" value="CAP34855.2"/>
    <property type="molecule type" value="Genomic_DNA"/>
</dbReference>
<dbReference type="GeneID" id="68916548"/>
<dbReference type="KEGG" id="cbr:CBG_17034"/>
<evidence type="ECO:0000313" key="4">
    <source>
        <dbReference type="WormBase" id="CBG17034"/>
    </source>
</evidence>
<evidence type="ECO:0000313" key="2">
    <source>
        <dbReference type="EMBL" id="CAP34855.2"/>
    </source>
</evidence>